<dbReference type="SUPFAM" id="SSF55729">
    <property type="entry name" value="Acyl-CoA N-acyltransferases (Nat)"/>
    <property type="match status" value="1"/>
</dbReference>
<sequence length="191" mass="22144">MKNIDIVLLPKEKWEGHVLPISYTTSEYYDFCINKHENGFHISIEKKSLSQPITHTPEENDFPDILYAKYFPDAQAYGVLEGEKLVAAIEVFPEDWSNRLRVTELWVADHLQRKGIGHALMEKAKEQARKDKRRAIILETQTCNVNAIGFYLHEGFTFIGCDICCYSNHDIEDKGVRLELGYFFPDDQTKK</sequence>
<keyword evidence="5" id="KW-1185">Reference proteome</keyword>
<evidence type="ECO:0000256" key="1">
    <source>
        <dbReference type="ARBA" id="ARBA00022679"/>
    </source>
</evidence>
<dbReference type="Proteomes" id="UP001470230">
    <property type="component" value="Unassembled WGS sequence"/>
</dbReference>
<reference evidence="4 5" key="1">
    <citation type="submission" date="2024-04" db="EMBL/GenBank/DDBJ databases">
        <title>Tritrichomonas musculus Genome.</title>
        <authorList>
            <person name="Alves-Ferreira E."/>
            <person name="Grigg M."/>
            <person name="Lorenzi H."/>
            <person name="Galac M."/>
        </authorList>
    </citation>
    <scope>NUCLEOTIDE SEQUENCE [LARGE SCALE GENOMIC DNA]</scope>
    <source>
        <strain evidence="4 5">EAF2021</strain>
    </source>
</reference>
<feature type="domain" description="N-acetyltransferase" evidence="3">
    <location>
        <begin position="19"/>
        <end position="177"/>
    </location>
</feature>
<dbReference type="PANTHER" id="PTHR43800">
    <property type="entry name" value="PEPTIDYL-LYSINE N-ACETYLTRANSFERASE YJAB"/>
    <property type="match status" value="1"/>
</dbReference>
<evidence type="ECO:0000259" key="3">
    <source>
        <dbReference type="PROSITE" id="PS51186"/>
    </source>
</evidence>
<dbReference type="InterPro" id="IPR000182">
    <property type="entry name" value="GNAT_dom"/>
</dbReference>
<evidence type="ECO:0000313" key="5">
    <source>
        <dbReference type="Proteomes" id="UP001470230"/>
    </source>
</evidence>
<comment type="caution">
    <text evidence="4">The sequence shown here is derived from an EMBL/GenBank/DDBJ whole genome shotgun (WGS) entry which is preliminary data.</text>
</comment>
<evidence type="ECO:0000256" key="2">
    <source>
        <dbReference type="ARBA" id="ARBA00023315"/>
    </source>
</evidence>
<dbReference type="Pfam" id="PF00583">
    <property type="entry name" value="Acetyltransf_1"/>
    <property type="match status" value="1"/>
</dbReference>
<accession>A0ABR2I756</accession>
<evidence type="ECO:0000313" key="4">
    <source>
        <dbReference type="EMBL" id="KAK8858261.1"/>
    </source>
</evidence>
<dbReference type="EMBL" id="JAPFFF010000019">
    <property type="protein sequence ID" value="KAK8858261.1"/>
    <property type="molecule type" value="Genomic_DNA"/>
</dbReference>
<keyword evidence="1" id="KW-0808">Transferase</keyword>
<dbReference type="InterPro" id="IPR016181">
    <property type="entry name" value="Acyl_CoA_acyltransferase"/>
</dbReference>
<organism evidence="4 5">
    <name type="scientific">Tritrichomonas musculus</name>
    <dbReference type="NCBI Taxonomy" id="1915356"/>
    <lineage>
        <taxon>Eukaryota</taxon>
        <taxon>Metamonada</taxon>
        <taxon>Parabasalia</taxon>
        <taxon>Tritrichomonadida</taxon>
        <taxon>Tritrichomonadidae</taxon>
        <taxon>Tritrichomonas</taxon>
    </lineage>
</organism>
<dbReference type="PANTHER" id="PTHR43800:SF1">
    <property type="entry name" value="PEPTIDYL-LYSINE N-ACETYLTRANSFERASE YJAB"/>
    <property type="match status" value="1"/>
</dbReference>
<dbReference type="Gene3D" id="3.40.630.30">
    <property type="match status" value="1"/>
</dbReference>
<gene>
    <name evidence="4" type="ORF">M9Y10_013362</name>
</gene>
<keyword evidence="2" id="KW-0012">Acyltransferase</keyword>
<name>A0ABR2I756_9EUKA</name>
<protein>
    <recommendedName>
        <fullName evidence="3">N-acetyltransferase domain-containing protein</fullName>
    </recommendedName>
</protein>
<dbReference type="CDD" id="cd04301">
    <property type="entry name" value="NAT_SF"/>
    <property type="match status" value="1"/>
</dbReference>
<dbReference type="PROSITE" id="PS51186">
    <property type="entry name" value="GNAT"/>
    <property type="match status" value="1"/>
</dbReference>
<proteinExistence type="predicted"/>